<accession>A0AA39XPN2</accession>
<feature type="transmembrane region" description="Helical" evidence="1">
    <location>
        <begin position="108"/>
        <end position="126"/>
    </location>
</feature>
<organism evidence="3 4">
    <name type="scientific">Bombardia bombarda</name>
    <dbReference type="NCBI Taxonomy" id="252184"/>
    <lineage>
        <taxon>Eukaryota</taxon>
        <taxon>Fungi</taxon>
        <taxon>Dikarya</taxon>
        <taxon>Ascomycota</taxon>
        <taxon>Pezizomycotina</taxon>
        <taxon>Sordariomycetes</taxon>
        <taxon>Sordariomycetidae</taxon>
        <taxon>Sordariales</taxon>
        <taxon>Lasiosphaeriaceae</taxon>
        <taxon>Bombardia</taxon>
    </lineage>
</organism>
<dbReference type="EMBL" id="JAULSR010000001">
    <property type="protein sequence ID" value="KAK0637480.1"/>
    <property type="molecule type" value="Genomic_DNA"/>
</dbReference>
<dbReference type="AlphaFoldDB" id="A0AA39XPN2"/>
<dbReference type="Proteomes" id="UP001174934">
    <property type="component" value="Unassembled WGS sequence"/>
</dbReference>
<protein>
    <submittedName>
        <fullName evidence="3">HPP family-domain-containing protein</fullName>
    </submittedName>
</protein>
<sequence length="215" mass="23458">PLQWRFDVDQYLNPFIPGTILPRLPYAISHFLGYRTQAPRKWPPGSFVVTFWAFVGTFLSLAIIGSINNHIPSFESRAVPTIIGSFGAAAVLDFWAIESPLAQPRNSIIGQVISTLTGVAINKLFLLSGPARYQSIRWIGGALSCASATALMALTGTVHPPGGATALMAVMSDDVADLGWFFLAPVMLGCGLMLTMALLVNNMQRRFPTYWWTPE</sequence>
<feature type="transmembrane region" description="Helical" evidence="1">
    <location>
        <begin position="178"/>
        <end position="200"/>
    </location>
</feature>
<dbReference type="InterPro" id="IPR007065">
    <property type="entry name" value="HPP"/>
</dbReference>
<keyword evidence="4" id="KW-1185">Reference proteome</keyword>
<reference evidence="3" key="1">
    <citation type="submission" date="2023-06" db="EMBL/GenBank/DDBJ databases">
        <title>Genome-scale phylogeny and comparative genomics of the fungal order Sordariales.</title>
        <authorList>
            <consortium name="Lawrence Berkeley National Laboratory"/>
            <person name="Hensen N."/>
            <person name="Bonometti L."/>
            <person name="Westerberg I."/>
            <person name="Brannstrom I.O."/>
            <person name="Guillou S."/>
            <person name="Cros-Aarteil S."/>
            <person name="Calhoun S."/>
            <person name="Haridas S."/>
            <person name="Kuo A."/>
            <person name="Mondo S."/>
            <person name="Pangilinan J."/>
            <person name="Riley R."/>
            <person name="LaButti K."/>
            <person name="Andreopoulos B."/>
            <person name="Lipzen A."/>
            <person name="Chen C."/>
            <person name="Yanf M."/>
            <person name="Daum C."/>
            <person name="Ng V."/>
            <person name="Clum A."/>
            <person name="Steindorff A."/>
            <person name="Ohm R."/>
            <person name="Martin F."/>
            <person name="Silar P."/>
            <person name="Natvig D."/>
            <person name="Lalanne C."/>
            <person name="Gautier V."/>
            <person name="Ament-velasquez S.L."/>
            <person name="Kruys A."/>
            <person name="Hutchinson M.I."/>
            <person name="Powell A.J."/>
            <person name="Barry K."/>
            <person name="Miller A.N."/>
            <person name="Grigoriev I.V."/>
            <person name="Debuchy R."/>
            <person name="Gladieux P."/>
            <person name="Thoren M.H."/>
            <person name="Johannesson H."/>
        </authorList>
    </citation>
    <scope>NUCLEOTIDE SEQUENCE</scope>
    <source>
        <strain evidence="3">SMH3391-2</strain>
    </source>
</reference>
<feature type="transmembrane region" description="Helical" evidence="1">
    <location>
        <begin position="138"/>
        <end position="158"/>
    </location>
</feature>
<feature type="non-terminal residue" evidence="3">
    <location>
        <position position="215"/>
    </location>
</feature>
<feature type="domain" description="HPP transmembrane region" evidence="2">
    <location>
        <begin position="45"/>
        <end position="208"/>
    </location>
</feature>
<evidence type="ECO:0000259" key="2">
    <source>
        <dbReference type="Pfam" id="PF04982"/>
    </source>
</evidence>
<dbReference type="Pfam" id="PF04982">
    <property type="entry name" value="TM_HPP"/>
    <property type="match status" value="1"/>
</dbReference>
<evidence type="ECO:0000313" key="4">
    <source>
        <dbReference type="Proteomes" id="UP001174934"/>
    </source>
</evidence>
<keyword evidence="1" id="KW-0812">Transmembrane</keyword>
<proteinExistence type="predicted"/>
<dbReference type="PANTHER" id="PTHR33741:SF5">
    <property type="entry name" value="TRANSMEMBRANE PROTEIN DDB_G0269096-RELATED"/>
    <property type="match status" value="1"/>
</dbReference>
<gene>
    <name evidence="3" type="ORF">B0T17DRAFT_480209</name>
</gene>
<feature type="transmembrane region" description="Helical" evidence="1">
    <location>
        <begin position="47"/>
        <end position="67"/>
    </location>
</feature>
<dbReference type="InterPro" id="IPR058581">
    <property type="entry name" value="TM_HPP"/>
</dbReference>
<evidence type="ECO:0000313" key="3">
    <source>
        <dbReference type="EMBL" id="KAK0637480.1"/>
    </source>
</evidence>
<evidence type="ECO:0000256" key="1">
    <source>
        <dbReference type="SAM" id="Phobius"/>
    </source>
</evidence>
<name>A0AA39XPN2_9PEZI</name>
<feature type="transmembrane region" description="Helical" evidence="1">
    <location>
        <begin position="79"/>
        <end position="96"/>
    </location>
</feature>
<keyword evidence="1" id="KW-0472">Membrane</keyword>
<dbReference type="PANTHER" id="PTHR33741">
    <property type="entry name" value="TRANSMEMBRANE PROTEIN DDB_G0269096-RELATED"/>
    <property type="match status" value="1"/>
</dbReference>
<comment type="caution">
    <text evidence="3">The sequence shown here is derived from an EMBL/GenBank/DDBJ whole genome shotgun (WGS) entry which is preliminary data.</text>
</comment>
<feature type="non-terminal residue" evidence="3">
    <location>
        <position position="1"/>
    </location>
</feature>
<keyword evidence="1" id="KW-1133">Transmembrane helix</keyword>